<dbReference type="PANTHER" id="PTHR43071:SF1">
    <property type="entry name" value="2-AMINO-4-HYDROXY-6-HYDROXYMETHYLDIHYDROPTERIDINE PYROPHOSPHOKINASE"/>
    <property type="match status" value="1"/>
</dbReference>
<evidence type="ECO:0000256" key="10">
    <source>
        <dbReference type="ARBA" id="ARBA00029409"/>
    </source>
</evidence>
<evidence type="ECO:0000256" key="3">
    <source>
        <dbReference type="ARBA" id="ARBA00013253"/>
    </source>
</evidence>
<keyword evidence="8" id="KW-0067">ATP-binding</keyword>
<evidence type="ECO:0000256" key="7">
    <source>
        <dbReference type="ARBA" id="ARBA00022777"/>
    </source>
</evidence>
<evidence type="ECO:0000259" key="13">
    <source>
        <dbReference type="PROSITE" id="PS00794"/>
    </source>
</evidence>
<dbReference type="Gene3D" id="3.30.70.560">
    <property type="entry name" value="7,8-Dihydro-6-hydroxymethylpterin-pyrophosphokinase HPPK"/>
    <property type="match status" value="1"/>
</dbReference>
<keyword evidence="9" id="KW-0289">Folate biosynthesis</keyword>
<dbReference type="NCBIfam" id="TIGR01498">
    <property type="entry name" value="folK"/>
    <property type="match status" value="1"/>
</dbReference>
<evidence type="ECO:0000256" key="4">
    <source>
        <dbReference type="ARBA" id="ARBA00016218"/>
    </source>
</evidence>
<dbReference type="EC" id="2.7.6.3" evidence="3"/>
<keyword evidence="7 14" id="KW-0418">Kinase</keyword>
<reference evidence="14 15" key="1">
    <citation type="submission" date="2019-01" db="EMBL/GenBank/DDBJ databases">
        <title>Filimonas sp. strain TTM-71.</title>
        <authorList>
            <person name="Chen W.-M."/>
        </authorList>
    </citation>
    <scope>NUCLEOTIDE SEQUENCE [LARGE SCALE GENOMIC DNA]</scope>
    <source>
        <strain evidence="14 15">TTM-71</strain>
    </source>
</reference>
<dbReference type="Pfam" id="PF01288">
    <property type="entry name" value="HPPK"/>
    <property type="match status" value="1"/>
</dbReference>
<dbReference type="EMBL" id="SDHZ01000001">
    <property type="protein sequence ID" value="RXK86429.1"/>
    <property type="molecule type" value="Genomic_DNA"/>
</dbReference>
<dbReference type="GO" id="GO:0046656">
    <property type="term" value="P:folic acid biosynthetic process"/>
    <property type="evidence" value="ECO:0007669"/>
    <property type="project" value="UniProtKB-KW"/>
</dbReference>
<evidence type="ECO:0000256" key="5">
    <source>
        <dbReference type="ARBA" id="ARBA00022679"/>
    </source>
</evidence>
<comment type="similarity">
    <text evidence="2">Belongs to the HPPK family.</text>
</comment>
<sequence>MNRAYLLIGGNLGDRTAYLDRAKELIQERCGILAKVSAIYETAAWGLEEQPDFYNQALLLETELSAGPLMQQLLDIELVLGRKRDLKMGPRTIDIDILLFNDEIMATPLITVPHPRLPSRRFALLPLVEIAAEVVHPQLHETITRLLALCTDTLDVHKIS</sequence>
<feature type="domain" description="7,8-dihydro-6-hydroxymethylpterin-pyrophosphokinase" evidence="13">
    <location>
        <begin position="87"/>
        <end position="98"/>
    </location>
</feature>
<dbReference type="InterPro" id="IPR035907">
    <property type="entry name" value="Hppk_sf"/>
</dbReference>
<keyword evidence="15" id="KW-1185">Reference proteome</keyword>
<dbReference type="PROSITE" id="PS00794">
    <property type="entry name" value="HPPK"/>
    <property type="match status" value="1"/>
</dbReference>
<evidence type="ECO:0000256" key="12">
    <source>
        <dbReference type="ARBA" id="ARBA00033413"/>
    </source>
</evidence>
<dbReference type="GO" id="GO:0003848">
    <property type="term" value="F:2-amino-4-hydroxy-6-hydroxymethyldihydropteridine diphosphokinase activity"/>
    <property type="evidence" value="ECO:0007669"/>
    <property type="project" value="UniProtKB-EC"/>
</dbReference>
<comment type="function">
    <text evidence="10">Catalyzes the transfer of pyrophosphate from adenosine triphosphate (ATP) to 6-hydroxymethyl-7,8-dihydropterin, an enzymatic step in folate biosynthesis pathway.</text>
</comment>
<keyword evidence="5 14" id="KW-0808">Transferase</keyword>
<dbReference type="CDD" id="cd00483">
    <property type="entry name" value="HPPK"/>
    <property type="match status" value="1"/>
</dbReference>
<dbReference type="Proteomes" id="UP000290545">
    <property type="component" value="Unassembled WGS sequence"/>
</dbReference>
<dbReference type="InterPro" id="IPR000550">
    <property type="entry name" value="Hppk"/>
</dbReference>
<evidence type="ECO:0000256" key="8">
    <source>
        <dbReference type="ARBA" id="ARBA00022840"/>
    </source>
</evidence>
<protein>
    <recommendedName>
        <fullName evidence="4">2-amino-4-hydroxy-6-hydroxymethyldihydropteridine pyrophosphokinase</fullName>
        <ecNumber evidence="3">2.7.6.3</ecNumber>
    </recommendedName>
    <alternativeName>
        <fullName evidence="11">6-hydroxymethyl-7,8-dihydropterin pyrophosphokinase</fullName>
    </alternativeName>
    <alternativeName>
        <fullName evidence="12">7,8-dihydro-6-hydroxymethylpterin-pyrophosphokinase</fullName>
    </alternativeName>
</protein>
<name>A0A4Q1DCZ6_9BACT</name>
<dbReference type="AlphaFoldDB" id="A0A4Q1DCZ6"/>
<evidence type="ECO:0000256" key="6">
    <source>
        <dbReference type="ARBA" id="ARBA00022741"/>
    </source>
</evidence>
<evidence type="ECO:0000256" key="2">
    <source>
        <dbReference type="ARBA" id="ARBA00005810"/>
    </source>
</evidence>
<dbReference type="UniPathway" id="UPA00077">
    <property type="reaction ID" value="UER00155"/>
</dbReference>
<evidence type="ECO:0000256" key="11">
    <source>
        <dbReference type="ARBA" id="ARBA00029766"/>
    </source>
</evidence>
<dbReference type="GO" id="GO:0016301">
    <property type="term" value="F:kinase activity"/>
    <property type="evidence" value="ECO:0007669"/>
    <property type="project" value="UniProtKB-KW"/>
</dbReference>
<dbReference type="RefSeq" id="WP_129002179.1">
    <property type="nucleotide sequence ID" value="NZ_SDHZ01000001.1"/>
</dbReference>
<evidence type="ECO:0000313" key="15">
    <source>
        <dbReference type="Proteomes" id="UP000290545"/>
    </source>
</evidence>
<organism evidence="14 15">
    <name type="scientific">Filimonas effusa</name>
    <dbReference type="NCBI Taxonomy" id="2508721"/>
    <lineage>
        <taxon>Bacteria</taxon>
        <taxon>Pseudomonadati</taxon>
        <taxon>Bacteroidota</taxon>
        <taxon>Chitinophagia</taxon>
        <taxon>Chitinophagales</taxon>
        <taxon>Chitinophagaceae</taxon>
        <taxon>Filimonas</taxon>
    </lineage>
</organism>
<dbReference type="PANTHER" id="PTHR43071">
    <property type="entry name" value="2-AMINO-4-HYDROXY-6-HYDROXYMETHYLDIHYDROPTERIDINE PYROPHOSPHOKINASE"/>
    <property type="match status" value="1"/>
</dbReference>
<dbReference type="OrthoDB" id="9808041at2"/>
<dbReference type="GO" id="GO:0005524">
    <property type="term" value="F:ATP binding"/>
    <property type="evidence" value="ECO:0007669"/>
    <property type="project" value="UniProtKB-KW"/>
</dbReference>
<evidence type="ECO:0000256" key="9">
    <source>
        <dbReference type="ARBA" id="ARBA00022909"/>
    </source>
</evidence>
<gene>
    <name evidence="14" type="primary">folK</name>
    <name evidence="14" type="ORF">ESB13_06380</name>
</gene>
<comment type="pathway">
    <text evidence="1">Cofactor biosynthesis; tetrahydrofolate biosynthesis; 2-amino-4-hydroxy-6-hydroxymethyl-7,8-dihydropteridine diphosphate from 7,8-dihydroneopterin triphosphate: step 4/4.</text>
</comment>
<comment type="caution">
    <text evidence="14">The sequence shown here is derived from an EMBL/GenBank/DDBJ whole genome shotgun (WGS) entry which is preliminary data.</text>
</comment>
<dbReference type="GO" id="GO:0046654">
    <property type="term" value="P:tetrahydrofolate biosynthetic process"/>
    <property type="evidence" value="ECO:0007669"/>
    <property type="project" value="UniProtKB-UniPathway"/>
</dbReference>
<keyword evidence="6" id="KW-0547">Nucleotide-binding</keyword>
<evidence type="ECO:0000313" key="14">
    <source>
        <dbReference type="EMBL" id="RXK86429.1"/>
    </source>
</evidence>
<dbReference type="SUPFAM" id="SSF55083">
    <property type="entry name" value="6-hydroxymethyl-7,8-dihydropterin pyrophosphokinase, HPPK"/>
    <property type="match status" value="1"/>
</dbReference>
<proteinExistence type="inferred from homology"/>
<evidence type="ECO:0000256" key="1">
    <source>
        <dbReference type="ARBA" id="ARBA00005051"/>
    </source>
</evidence>
<accession>A0A4Q1DCZ6</accession>